<organism evidence="2 3">
    <name type="scientific">Permianibacter aggregans</name>
    <dbReference type="NCBI Taxonomy" id="1510150"/>
    <lineage>
        <taxon>Bacteria</taxon>
        <taxon>Pseudomonadati</taxon>
        <taxon>Pseudomonadota</taxon>
        <taxon>Gammaproteobacteria</taxon>
        <taxon>Pseudomonadales</taxon>
        <taxon>Pseudomonadaceae</taxon>
        <taxon>Permianibacter</taxon>
    </lineage>
</organism>
<dbReference type="Proteomes" id="UP000295375">
    <property type="component" value="Unassembled WGS sequence"/>
</dbReference>
<gene>
    <name evidence="2" type="ORF">EV696_107162</name>
</gene>
<dbReference type="AlphaFoldDB" id="A0A4R6USW6"/>
<name>A0A4R6USW6_9GAMM</name>
<accession>A0A4R6USW6</accession>
<sequence>MNVPDILNRLLLSIASSALLLTSCGEEAKQTPPPEADPTVSFICTATRNVSYNSAKCQRETADGMVDCEIAPSNCARDETKRAIFCDKLSVCRTYDDAKCENAEYGFDSSCQDLATSRDACLNDWKTQCEAIRLPDGTPAGCMATWNESPCETKKGQGAAVQCKEACGDVLP</sequence>
<evidence type="ECO:0000313" key="2">
    <source>
        <dbReference type="EMBL" id="TDQ48425.1"/>
    </source>
</evidence>
<comment type="caution">
    <text evidence="2">The sequence shown here is derived from an EMBL/GenBank/DDBJ whole genome shotgun (WGS) entry which is preliminary data.</text>
</comment>
<protein>
    <recommendedName>
        <fullName evidence="4">Lipoprotein</fullName>
    </recommendedName>
</protein>
<feature type="chain" id="PRO_5020685241" description="Lipoprotein" evidence="1">
    <location>
        <begin position="29"/>
        <end position="172"/>
    </location>
</feature>
<proteinExistence type="predicted"/>
<evidence type="ECO:0000256" key="1">
    <source>
        <dbReference type="SAM" id="SignalP"/>
    </source>
</evidence>
<keyword evidence="1" id="KW-0732">Signal</keyword>
<reference evidence="2 3" key="1">
    <citation type="submission" date="2019-03" db="EMBL/GenBank/DDBJ databases">
        <title>Genomic Encyclopedia of Type Strains, Phase IV (KMG-IV): sequencing the most valuable type-strain genomes for metagenomic binning, comparative biology and taxonomic classification.</title>
        <authorList>
            <person name="Goeker M."/>
        </authorList>
    </citation>
    <scope>NUCLEOTIDE SEQUENCE [LARGE SCALE GENOMIC DNA]</scope>
    <source>
        <strain evidence="2 3">DSM 103792</strain>
    </source>
</reference>
<dbReference type="EMBL" id="SNYM01000007">
    <property type="protein sequence ID" value="TDQ48425.1"/>
    <property type="molecule type" value="Genomic_DNA"/>
</dbReference>
<keyword evidence="3" id="KW-1185">Reference proteome</keyword>
<dbReference type="RefSeq" id="WP_133590315.1">
    <property type="nucleotide sequence ID" value="NZ_CP037953.1"/>
</dbReference>
<evidence type="ECO:0000313" key="3">
    <source>
        <dbReference type="Proteomes" id="UP000295375"/>
    </source>
</evidence>
<evidence type="ECO:0008006" key="4">
    <source>
        <dbReference type="Google" id="ProtNLM"/>
    </source>
</evidence>
<feature type="signal peptide" evidence="1">
    <location>
        <begin position="1"/>
        <end position="28"/>
    </location>
</feature>